<dbReference type="SUPFAM" id="SSF51230">
    <property type="entry name" value="Single hybrid motif"/>
    <property type="match status" value="1"/>
</dbReference>
<dbReference type="Gene3D" id="2.40.420.20">
    <property type="match status" value="1"/>
</dbReference>
<dbReference type="EMBL" id="JBHLWN010000008">
    <property type="protein sequence ID" value="MFC0211001.1"/>
    <property type="molecule type" value="Genomic_DNA"/>
</dbReference>
<dbReference type="InterPro" id="IPR050465">
    <property type="entry name" value="UPF0194_transport"/>
</dbReference>
<proteinExistence type="predicted"/>
<dbReference type="RefSeq" id="WP_377467668.1">
    <property type="nucleotide sequence ID" value="NZ_JBHLWN010000008.1"/>
</dbReference>
<evidence type="ECO:0000256" key="4">
    <source>
        <dbReference type="SAM" id="MobiDB-lite"/>
    </source>
</evidence>
<reference evidence="7 8" key="1">
    <citation type="submission" date="2024-09" db="EMBL/GenBank/DDBJ databases">
        <authorList>
            <person name="Sun Q."/>
            <person name="Mori K."/>
        </authorList>
    </citation>
    <scope>NUCLEOTIDE SEQUENCE [LARGE SCALE GENOMIC DNA]</scope>
    <source>
        <strain evidence="7 8">CCM 7759</strain>
    </source>
</reference>
<dbReference type="Pfam" id="PF25990">
    <property type="entry name" value="Beta-barrel_YknX"/>
    <property type="match status" value="1"/>
</dbReference>
<dbReference type="Gene3D" id="2.40.50.100">
    <property type="match status" value="2"/>
</dbReference>
<comment type="subcellular location">
    <subcellularLocation>
        <location evidence="1">Cell envelope</location>
    </subcellularLocation>
</comment>
<dbReference type="SUPFAM" id="SSF111369">
    <property type="entry name" value="HlyD-like secretion proteins"/>
    <property type="match status" value="2"/>
</dbReference>
<feature type="region of interest" description="Disordered" evidence="4">
    <location>
        <begin position="534"/>
        <end position="572"/>
    </location>
</feature>
<evidence type="ECO:0000256" key="2">
    <source>
        <dbReference type="ARBA" id="ARBA00023054"/>
    </source>
</evidence>
<protein>
    <submittedName>
        <fullName evidence="7">HlyD family efflux transporter periplasmic adaptor subunit</fullName>
    </submittedName>
</protein>
<evidence type="ECO:0000259" key="5">
    <source>
        <dbReference type="Pfam" id="PF25967"/>
    </source>
</evidence>
<feature type="coiled-coil region" evidence="3">
    <location>
        <begin position="101"/>
        <end position="128"/>
    </location>
</feature>
<feature type="compositionally biased region" description="Gly residues" evidence="4">
    <location>
        <begin position="535"/>
        <end position="572"/>
    </location>
</feature>
<keyword evidence="2 3" id="KW-0175">Coiled coil</keyword>
<dbReference type="Pfam" id="PF25967">
    <property type="entry name" value="RND-MFP_C"/>
    <property type="match status" value="1"/>
</dbReference>
<comment type="caution">
    <text evidence="7">The sequence shown here is derived from an EMBL/GenBank/DDBJ whole genome shotgun (WGS) entry which is preliminary data.</text>
</comment>
<evidence type="ECO:0000313" key="7">
    <source>
        <dbReference type="EMBL" id="MFC0211001.1"/>
    </source>
</evidence>
<evidence type="ECO:0000256" key="3">
    <source>
        <dbReference type="SAM" id="Coils"/>
    </source>
</evidence>
<name>A0ABV6DED5_9BACL</name>
<evidence type="ECO:0000259" key="6">
    <source>
        <dbReference type="Pfam" id="PF25990"/>
    </source>
</evidence>
<keyword evidence="8" id="KW-1185">Reference proteome</keyword>
<feature type="domain" description="Multidrug resistance protein MdtA-like C-terminal permuted SH3" evidence="5">
    <location>
        <begin position="455"/>
        <end position="512"/>
    </location>
</feature>
<dbReference type="InterPro" id="IPR058636">
    <property type="entry name" value="Beta-barrel_YknX"/>
</dbReference>
<accession>A0ABV6DED5</accession>
<dbReference type="Gene3D" id="2.40.30.170">
    <property type="match status" value="1"/>
</dbReference>
<dbReference type="Proteomes" id="UP001589776">
    <property type="component" value="Unassembled WGS sequence"/>
</dbReference>
<dbReference type="PANTHER" id="PTHR32347">
    <property type="entry name" value="EFFLUX SYSTEM COMPONENT YKNX-RELATED"/>
    <property type="match status" value="1"/>
</dbReference>
<gene>
    <name evidence="7" type="ORF">ACFFK0_00830</name>
</gene>
<dbReference type="InterPro" id="IPR058627">
    <property type="entry name" value="MdtA-like_C"/>
</dbReference>
<evidence type="ECO:0000313" key="8">
    <source>
        <dbReference type="Proteomes" id="UP001589776"/>
    </source>
</evidence>
<dbReference type="Gene3D" id="1.10.287.470">
    <property type="entry name" value="Helix hairpin bin"/>
    <property type="match status" value="1"/>
</dbReference>
<evidence type="ECO:0000256" key="1">
    <source>
        <dbReference type="ARBA" id="ARBA00004196"/>
    </source>
</evidence>
<dbReference type="InterPro" id="IPR011053">
    <property type="entry name" value="Single_hybrid_motif"/>
</dbReference>
<sequence>MAGLRNKKWIAIIALIVVCGGGTAAYVTWKPGTSKPAAGQQQQRVVQVTKGNIKVAVSGTAQFEPRDLQNIIAPADGTIKTMNMTRYQEVKKGQLLFELSSSSQEASLKQAQNQLVTLEQELADLIAQQGRMTITATADGVITLANNLDAGSSVNKNGKIGTISPSGILTVKLLFPAAEGLQAKKGDVVDLSITGHMLTQTGIVESVDKNLKADANGNKLVTVIVNVPNDGTLSAGTMVKGSLSIGASKVEASSEAALEYISTVTLLSEAQGTVKKLNVKTGDTVHAGDVIAELANDTLANSITAKQNDIERQKVLVSDSEDKIKTLQVFAPFDGIFSTDFANKRTNVLNSYPVGATIESGTQLGAVASFNSLQLPIQVDELDLPSIKVGQKANVTVSAIAGRTFEGEVTQISSVGTTTNGVTAYDVVVAVNNNDQIIKNGMTATAEILVQNKTNVLVLPVEALQTQRGQRFVTLQKEDGTLEQQHPIKIGVRSQTQVEVTEGLSEGDKVFIPQSAQRSNLTQAQQDQLRQQFQGGAGGAGAGAGGGSFAPPAGGFGGGGTGGTGGGRAGGN</sequence>
<organism evidence="7 8">
    <name type="scientific">Paenibacillus chartarius</name>
    <dbReference type="NCBI Taxonomy" id="747481"/>
    <lineage>
        <taxon>Bacteria</taxon>
        <taxon>Bacillati</taxon>
        <taxon>Bacillota</taxon>
        <taxon>Bacilli</taxon>
        <taxon>Bacillales</taxon>
        <taxon>Paenibacillaceae</taxon>
        <taxon>Paenibacillus</taxon>
    </lineage>
</organism>
<feature type="domain" description="YknX-like beta-barrel" evidence="6">
    <location>
        <begin position="378"/>
        <end position="448"/>
    </location>
</feature>